<keyword evidence="4 10" id="KW-0812">Transmembrane</keyword>
<reference evidence="13" key="1">
    <citation type="journal article" date="2020" name="bioRxiv">
        <title>Comparative genomics of Chlamydomonas.</title>
        <authorList>
            <person name="Craig R.J."/>
            <person name="Hasan A.R."/>
            <person name="Ness R.W."/>
            <person name="Keightley P.D."/>
        </authorList>
    </citation>
    <scope>NUCLEOTIDE SEQUENCE</scope>
    <source>
        <strain evidence="13">CCAP 11/173</strain>
    </source>
</reference>
<dbReference type="OrthoDB" id="9909019at2759"/>
<dbReference type="AlphaFoldDB" id="A0A836B6E2"/>
<feature type="transmembrane region" description="Helical" evidence="10">
    <location>
        <begin position="42"/>
        <end position="61"/>
    </location>
</feature>
<organism evidence="13 14">
    <name type="scientific">Chlamydomonas schloesseri</name>
    <dbReference type="NCBI Taxonomy" id="2026947"/>
    <lineage>
        <taxon>Eukaryota</taxon>
        <taxon>Viridiplantae</taxon>
        <taxon>Chlorophyta</taxon>
        <taxon>core chlorophytes</taxon>
        <taxon>Chlorophyceae</taxon>
        <taxon>CS clade</taxon>
        <taxon>Chlamydomonadales</taxon>
        <taxon>Chlamydomonadaceae</taxon>
        <taxon>Chlamydomonas</taxon>
    </lineage>
</organism>
<protein>
    <recommendedName>
        <fullName evidence="10">S-acyltransferase</fullName>
        <ecNumber evidence="10">2.3.1.225</ecNumber>
    </recommendedName>
    <alternativeName>
        <fullName evidence="10">Palmitoyltransferase</fullName>
    </alternativeName>
</protein>
<dbReference type="InterPro" id="IPR039859">
    <property type="entry name" value="PFA4/ZDH16/20/ERF2-like"/>
</dbReference>
<feature type="compositionally biased region" description="Basic residues" evidence="11">
    <location>
        <begin position="181"/>
        <end position="191"/>
    </location>
</feature>
<proteinExistence type="inferred from homology"/>
<dbReference type="GO" id="GO:0019706">
    <property type="term" value="F:protein-cysteine S-palmitoyltransferase activity"/>
    <property type="evidence" value="ECO:0007669"/>
    <property type="project" value="UniProtKB-EC"/>
</dbReference>
<keyword evidence="5 10" id="KW-1133">Transmembrane helix</keyword>
<feature type="compositionally biased region" description="Low complexity" evidence="11">
    <location>
        <begin position="159"/>
        <end position="176"/>
    </location>
</feature>
<comment type="subcellular location">
    <subcellularLocation>
        <location evidence="1">Endomembrane system</location>
        <topology evidence="1">Multi-pass membrane protein</topology>
    </subcellularLocation>
</comment>
<keyword evidence="9 10" id="KW-0012">Acyltransferase</keyword>
<keyword evidence="7" id="KW-0564">Palmitate</keyword>
<comment type="catalytic activity">
    <reaction evidence="10">
        <text>L-cysteinyl-[protein] + hexadecanoyl-CoA = S-hexadecanoyl-L-cysteinyl-[protein] + CoA</text>
        <dbReference type="Rhea" id="RHEA:36683"/>
        <dbReference type="Rhea" id="RHEA-COMP:10131"/>
        <dbReference type="Rhea" id="RHEA-COMP:11032"/>
        <dbReference type="ChEBI" id="CHEBI:29950"/>
        <dbReference type="ChEBI" id="CHEBI:57287"/>
        <dbReference type="ChEBI" id="CHEBI:57379"/>
        <dbReference type="ChEBI" id="CHEBI:74151"/>
        <dbReference type="EC" id="2.3.1.225"/>
    </reaction>
</comment>
<dbReference type="PROSITE" id="PS50216">
    <property type="entry name" value="DHHC"/>
    <property type="match status" value="1"/>
</dbReference>
<evidence type="ECO:0000256" key="4">
    <source>
        <dbReference type="ARBA" id="ARBA00022692"/>
    </source>
</evidence>
<keyword evidence="6 10" id="KW-0472">Membrane</keyword>
<feature type="domain" description="Palmitoyltransferase DHHC" evidence="12">
    <location>
        <begin position="229"/>
        <end position="325"/>
    </location>
</feature>
<gene>
    <name evidence="13" type="ORF">HYH02_006503</name>
</gene>
<dbReference type="PANTHER" id="PTHR22883:SF301">
    <property type="entry name" value="PALMITOYLTRANSFERASE ZDHHC12"/>
    <property type="match status" value="1"/>
</dbReference>
<evidence type="ECO:0000256" key="5">
    <source>
        <dbReference type="ARBA" id="ARBA00022989"/>
    </source>
</evidence>
<keyword evidence="8" id="KW-0449">Lipoprotein</keyword>
<evidence type="ECO:0000256" key="10">
    <source>
        <dbReference type="RuleBase" id="RU079119"/>
    </source>
</evidence>
<accession>A0A836B6E2</accession>
<keyword evidence="3 10" id="KW-0808">Transferase</keyword>
<dbReference type="InterPro" id="IPR001594">
    <property type="entry name" value="Palmitoyltrfase_DHHC"/>
</dbReference>
<evidence type="ECO:0000256" key="7">
    <source>
        <dbReference type="ARBA" id="ARBA00023139"/>
    </source>
</evidence>
<dbReference type="EMBL" id="JAEHOD010000017">
    <property type="protein sequence ID" value="KAG2448614.1"/>
    <property type="molecule type" value="Genomic_DNA"/>
</dbReference>
<evidence type="ECO:0000256" key="9">
    <source>
        <dbReference type="ARBA" id="ARBA00023315"/>
    </source>
</evidence>
<evidence type="ECO:0000256" key="6">
    <source>
        <dbReference type="ARBA" id="ARBA00023136"/>
    </source>
</evidence>
<feature type="region of interest" description="Disordered" evidence="11">
    <location>
        <begin position="145"/>
        <end position="199"/>
    </location>
</feature>
<comment type="similarity">
    <text evidence="2 10">Belongs to the DHHC palmitoyltransferase family.</text>
</comment>
<comment type="caution">
    <text evidence="13">The sequence shown here is derived from an EMBL/GenBank/DDBJ whole genome shotgun (WGS) entry which is preliminary data.</text>
</comment>
<evidence type="ECO:0000256" key="8">
    <source>
        <dbReference type="ARBA" id="ARBA00023288"/>
    </source>
</evidence>
<comment type="domain">
    <text evidence="10">The DHHC domain is required for palmitoyltransferase activity.</text>
</comment>
<evidence type="ECO:0000256" key="11">
    <source>
        <dbReference type="SAM" id="MobiDB-lite"/>
    </source>
</evidence>
<dbReference type="Proteomes" id="UP000613740">
    <property type="component" value="Unassembled WGS sequence"/>
</dbReference>
<evidence type="ECO:0000313" key="14">
    <source>
        <dbReference type="Proteomes" id="UP000613740"/>
    </source>
</evidence>
<dbReference type="GO" id="GO:0005794">
    <property type="term" value="C:Golgi apparatus"/>
    <property type="evidence" value="ECO:0007669"/>
    <property type="project" value="TreeGrafter"/>
</dbReference>
<evidence type="ECO:0000259" key="12">
    <source>
        <dbReference type="Pfam" id="PF01529"/>
    </source>
</evidence>
<feature type="transmembrane region" description="Helical" evidence="10">
    <location>
        <begin position="292"/>
        <end position="320"/>
    </location>
</feature>
<sequence>MGRSWDELAAPAVWWLLHALGLWACLTLPTDLQLGTQWQLSAQHWLVAIVLGINIVFFHIVRRSDPGYLPPQPQLLACEAAPLLAAKAARAAAAAAAATATGGGANVLESANGAGGAVGPAGAAPAKERGPVVALGGLGATGNDRAGGGVSNAAGDVTGSQASEGNSGSSSSTAAGAGRGGGRHGGGRRGGRGGYGSSAPCSQCGAVRSLDREGEEAEDVGCGRNVVVVHCRYCDRCVQGFDHHCWWLGVCVGAKNHHYFTRYAFSQALVCLLGAHYALTACGRGGPGGHSWAYLALLLLGGTSVLLCCLVSTHTFLVVTGQSGRQALRRVRSAGLWGGAGAGGGAGVAGSLLGGAVVSDVVLRGGGGGGGGGRGGAGSGMSIGMALLRGGEGGDGLSLGLMLQNVVWLCCGARPVWLLRSGGVQRAGRVLFRLVNNDWYSCC</sequence>
<name>A0A836B6E2_9CHLO</name>
<feature type="transmembrane region" description="Helical" evidence="10">
    <location>
        <begin position="12"/>
        <end position="30"/>
    </location>
</feature>
<evidence type="ECO:0000256" key="3">
    <source>
        <dbReference type="ARBA" id="ARBA00022679"/>
    </source>
</evidence>
<dbReference type="EC" id="2.3.1.225" evidence="10"/>
<keyword evidence="14" id="KW-1185">Reference proteome</keyword>
<evidence type="ECO:0000313" key="13">
    <source>
        <dbReference type="EMBL" id="KAG2448614.1"/>
    </source>
</evidence>
<dbReference type="PANTHER" id="PTHR22883">
    <property type="entry name" value="ZINC FINGER DHHC DOMAIN CONTAINING PROTEIN"/>
    <property type="match status" value="1"/>
</dbReference>
<feature type="transmembrane region" description="Helical" evidence="10">
    <location>
        <begin position="263"/>
        <end position="280"/>
    </location>
</feature>
<evidence type="ECO:0000256" key="1">
    <source>
        <dbReference type="ARBA" id="ARBA00004127"/>
    </source>
</evidence>
<dbReference type="GO" id="GO:0005783">
    <property type="term" value="C:endoplasmic reticulum"/>
    <property type="evidence" value="ECO:0007669"/>
    <property type="project" value="TreeGrafter"/>
</dbReference>
<evidence type="ECO:0000256" key="2">
    <source>
        <dbReference type="ARBA" id="ARBA00008574"/>
    </source>
</evidence>
<dbReference type="GO" id="GO:0006612">
    <property type="term" value="P:protein targeting to membrane"/>
    <property type="evidence" value="ECO:0007669"/>
    <property type="project" value="TreeGrafter"/>
</dbReference>
<dbReference type="Pfam" id="PF01529">
    <property type="entry name" value="DHHC"/>
    <property type="match status" value="1"/>
</dbReference>